<keyword evidence="11" id="KW-0175">Coiled coil</keyword>
<keyword evidence="9" id="KW-0472">Membrane</keyword>
<keyword evidence="5" id="KW-1003">Cell membrane</keyword>
<dbReference type="EMBL" id="BAAACG010000019">
    <property type="protein sequence ID" value="GAA0746280.1"/>
    <property type="molecule type" value="Genomic_DNA"/>
</dbReference>
<dbReference type="Proteomes" id="UP001501510">
    <property type="component" value="Unassembled WGS sequence"/>
</dbReference>
<feature type="coiled-coil region" evidence="11">
    <location>
        <begin position="1"/>
        <end position="46"/>
    </location>
</feature>
<keyword evidence="12" id="KW-0966">Cell projection</keyword>
<comment type="subcellular location">
    <subcellularLocation>
        <location evidence="1">Cell membrane</location>
        <topology evidence="1">Peripheral membrane protein</topology>
        <orientation evidence="1">Cytoplasmic side</orientation>
    </subcellularLocation>
</comment>
<evidence type="ECO:0000256" key="5">
    <source>
        <dbReference type="ARBA" id="ARBA00022475"/>
    </source>
</evidence>
<evidence type="ECO:0000256" key="10">
    <source>
        <dbReference type="ARBA" id="ARBA00023225"/>
    </source>
</evidence>
<keyword evidence="4" id="KW-0813">Transport</keyword>
<accession>A0ABP3V5V0</accession>
<comment type="similarity">
    <text evidence="2">Belongs to the FliJ family.</text>
</comment>
<evidence type="ECO:0000256" key="3">
    <source>
        <dbReference type="ARBA" id="ARBA00020392"/>
    </source>
</evidence>
<sequence length="143" mass="17540">MKSYSFRLQKLLEMREKKEEQSKLEFKKAENEKRFEEEKLFKLKDNYSKYSNINLNDSVIEKKIRHNYLRSLNYCINETSENLDKKVDIVEKKREELKKCQIEKKTVEILKEKDKLAFEKEQKMIEQKLNDELALYAYMRNQN</sequence>
<dbReference type="InterPro" id="IPR012823">
    <property type="entry name" value="Flagell_FliJ"/>
</dbReference>
<evidence type="ECO:0000313" key="13">
    <source>
        <dbReference type="Proteomes" id="UP001501510"/>
    </source>
</evidence>
<proteinExistence type="inferred from homology"/>
<keyword evidence="12" id="KW-0282">Flagellum</keyword>
<dbReference type="Gene3D" id="1.10.287.1700">
    <property type="match status" value="1"/>
</dbReference>
<evidence type="ECO:0000256" key="2">
    <source>
        <dbReference type="ARBA" id="ARBA00010004"/>
    </source>
</evidence>
<evidence type="ECO:0000256" key="4">
    <source>
        <dbReference type="ARBA" id="ARBA00022448"/>
    </source>
</evidence>
<keyword evidence="13" id="KW-1185">Reference proteome</keyword>
<keyword evidence="7" id="KW-1005">Bacterial flagellum biogenesis</keyword>
<evidence type="ECO:0000256" key="6">
    <source>
        <dbReference type="ARBA" id="ARBA00022500"/>
    </source>
</evidence>
<dbReference type="RefSeq" id="WP_343763538.1">
    <property type="nucleotide sequence ID" value="NZ_BAAACG010000019.1"/>
</dbReference>
<protein>
    <recommendedName>
        <fullName evidence="3">Flagellar FliJ protein</fullName>
    </recommendedName>
</protein>
<evidence type="ECO:0000256" key="7">
    <source>
        <dbReference type="ARBA" id="ARBA00022795"/>
    </source>
</evidence>
<feature type="coiled-coil region" evidence="11">
    <location>
        <begin position="76"/>
        <end position="110"/>
    </location>
</feature>
<dbReference type="InterPro" id="IPR053716">
    <property type="entry name" value="Flag_assembly_chemotaxis_eff"/>
</dbReference>
<keyword evidence="10" id="KW-1006">Bacterial flagellum protein export</keyword>
<reference evidence="13" key="1">
    <citation type="journal article" date="2019" name="Int. J. Syst. Evol. Microbiol.">
        <title>The Global Catalogue of Microorganisms (GCM) 10K type strain sequencing project: providing services to taxonomists for standard genome sequencing and annotation.</title>
        <authorList>
            <consortium name="The Broad Institute Genomics Platform"/>
            <consortium name="The Broad Institute Genome Sequencing Center for Infectious Disease"/>
            <person name="Wu L."/>
            <person name="Ma J."/>
        </authorList>
    </citation>
    <scope>NUCLEOTIDE SEQUENCE [LARGE SCALE GENOMIC DNA]</scope>
    <source>
        <strain evidence="13">JCM 1407</strain>
    </source>
</reference>
<keyword evidence="12" id="KW-0969">Cilium</keyword>
<organism evidence="12 13">
    <name type="scientific">Clostridium oceanicum</name>
    <dbReference type="NCBI Taxonomy" id="1543"/>
    <lineage>
        <taxon>Bacteria</taxon>
        <taxon>Bacillati</taxon>
        <taxon>Bacillota</taxon>
        <taxon>Clostridia</taxon>
        <taxon>Eubacteriales</taxon>
        <taxon>Clostridiaceae</taxon>
        <taxon>Clostridium</taxon>
    </lineage>
</organism>
<evidence type="ECO:0000256" key="8">
    <source>
        <dbReference type="ARBA" id="ARBA00022927"/>
    </source>
</evidence>
<dbReference type="Pfam" id="PF02050">
    <property type="entry name" value="FliJ"/>
    <property type="match status" value="1"/>
</dbReference>
<evidence type="ECO:0000256" key="1">
    <source>
        <dbReference type="ARBA" id="ARBA00004413"/>
    </source>
</evidence>
<evidence type="ECO:0000256" key="9">
    <source>
        <dbReference type="ARBA" id="ARBA00023136"/>
    </source>
</evidence>
<keyword evidence="6" id="KW-0145">Chemotaxis</keyword>
<comment type="caution">
    <text evidence="12">The sequence shown here is derived from an EMBL/GenBank/DDBJ whole genome shotgun (WGS) entry which is preliminary data.</text>
</comment>
<evidence type="ECO:0000313" key="12">
    <source>
        <dbReference type="EMBL" id="GAA0746280.1"/>
    </source>
</evidence>
<gene>
    <name evidence="12" type="primary">fliJ</name>
    <name evidence="12" type="ORF">GCM10008906_33700</name>
</gene>
<evidence type="ECO:0000256" key="11">
    <source>
        <dbReference type="SAM" id="Coils"/>
    </source>
</evidence>
<dbReference type="NCBIfam" id="TIGR02473">
    <property type="entry name" value="flagell_FliJ"/>
    <property type="match status" value="1"/>
</dbReference>
<name>A0ABP3V5V0_9CLOT</name>
<keyword evidence="8" id="KW-0653">Protein transport</keyword>